<feature type="compositionally biased region" description="Low complexity" evidence="1">
    <location>
        <begin position="33"/>
        <end position="47"/>
    </location>
</feature>
<sequence>MGVLASLLLGCTSQAGERTANTPGIASEAQGQPHSAPASVSPSASVPHDADQPPTSPEVGAEAISIASAVVTAFCRPALDRETWINNLYPFLSQTAAVAYGTVDPARVPCRAVTGDARVRDGDGAFTIRVIVPTDSGDYSVYVNRPEVTDPWLVEQVIPLAGD</sequence>
<proteinExistence type="predicted"/>
<dbReference type="EMBL" id="NBWZ01000002">
    <property type="protein sequence ID" value="RFA06432.1"/>
    <property type="molecule type" value="Genomic_DNA"/>
</dbReference>
<name>A0A3E0V9L2_9MICO</name>
<reference evidence="2 3" key="1">
    <citation type="submission" date="2017-04" db="EMBL/GenBank/DDBJ databases">
        <title>Comparative genome analysis of Subtercola boreus.</title>
        <authorList>
            <person name="Cho Y.-J."/>
            <person name="Cho A."/>
            <person name="Kim O.-S."/>
            <person name="Lee J.-I."/>
        </authorList>
    </citation>
    <scope>NUCLEOTIDE SEQUENCE [LARGE SCALE GENOMIC DNA]</scope>
    <source>
        <strain evidence="2 3">K300</strain>
    </source>
</reference>
<keyword evidence="3" id="KW-1185">Reference proteome</keyword>
<dbReference type="AlphaFoldDB" id="A0A3E0V9L2"/>
<protein>
    <submittedName>
        <fullName evidence="2">Uncharacterized protein</fullName>
    </submittedName>
</protein>
<evidence type="ECO:0000313" key="2">
    <source>
        <dbReference type="EMBL" id="RFA06432.1"/>
    </source>
</evidence>
<evidence type="ECO:0000256" key="1">
    <source>
        <dbReference type="SAM" id="MobiDB-lite"/>
    </source>
</evidence>
<organism evidence="2 3">
    <name type="scientific">Subtercola boreus</name>
    <dbReference type="NCBI Taxonomy" id="120213"/>
    <lineage>
        <taxon>Bacteria</taxon>
        <taxon>Bacillati</taxon>
        <taxon>Actinomycetota</taxon>
        <taxon>Actinomycetes</taxon>
        <taxon>Micrococcales</taxon>
        <taxon>Microbacteriaceae</taxon>
        <taxon>Subtercola</taxon>
    </lineage>
</organism>
<gene>
    <name evidence="2" type="ORF">B7R54_18805</name>
</gene>
<accession>A0A3E0V9L2</accession>
<feature type="region of interest" description="Disordered" evidence="1">
    <location>
        <begin position="18"/>
        <end position="59"/>
    </location>
</feature>
<feature type="compositionally biased region" description="Polar residues" evidence="1">
    <location>
        <begin position="18"/>
        <end position="32"/>
    </location>
</feature>
<comment type="caution">
    <text evidence="2">The sequence shown here is derived from an EMBL/GenBank/DDBJ whole genome shotgun (WGS) entry which is preliminary data.</text>
</comment>
<evidence type="ECO:0000313" key="3">
    <source>
        <dbReference type="Proteomes" id="UP000256486"/>
    </source>
</evidence>
<dbReference type="Proteomes" id="UP000256486">
    <property type="component" value="Unassembled WGS sequence"/>
</dbReference>